<dbReference type="InterPro" id="IPR010334">
    <property type="entry name" value="Dcp1"/>
</dbReference>
<feature type="compositionally biased region" description="Low complexity" evidence="5">
    <location>
        <begin position="1"/>
        <end position="24"/>
    </location>
</feature>
<dbReference type="PANTHER" id="PTHR16290">
    <property type="entry name" value="TRANSCRIPTION FACTOR SMIF DECAPPING ENZYME DCP1"/>
    <property type="match status" value="1"/>
</dbReference>
<dbReference type="EMBL" id="JAACJL010000031">
    <property type="protein sequence ID" value="KAF4616571.1"/>
    <property type="molecule type" value="Genomic_DNA"/>
</dbReference>
<comment type="similarity">
    <text evidence="2">Belongs to the DCP1 family.</text>
</comment>
<evidence type="ECO:0000256" key="5">
    <source>
        <dbReference type="SAM" id="MobiDB-lite"/>
    </source>
</evidence>
<evidence type="ECO:0000256" key="2">
    <source>
        <dbReference type="ARBA" id="ARBA00008778"/>
    </source>
</evidence>
<feature type="region of interest" description="Disordered" evidence="5">
    <location>
        <begin position="1"/>
        <end position="38"/>
    </location>
</feature>
<name>A0A8H4VMX3_9AGAR</name>
<feature type="region of interest" description="Disordered" evidence="5">
    <location>
        <begin position="314"/>
        <end position="372"/>
    </location>
</feature>
<accession>A0A8H4VMX3</accession>
<keyword evidence="7" id="KW-1185">Reference proteome</keyword>
<dbReference type="GO" id="GO:0000932">
    <property type="term" value="C:P-body"/>
    <property type="evidence" value="ECO:0007669"/>
    <property type="project" value="TreeGrafter"/>
</dbReference>
<dbReference type="Pfam" id="PF06058">
    <property type="entry name" value="DCP1"/>
    <property type="match status" value="1"/>
</dbReference>
<feature type="compositionally biased region" description="Polar residues" evidence="5">
    <location>
        <begin position="586"/>
        <end position="598"/>
    </location>
</feature>
<evidence type="ECO:0000256" key="3">
    <source>
        <dbReference type="ARBA" id="ARBA00022490"/>
    </source>
</evidence>
<reference evidence="6 7" key="1">
    <citation type="submission" date="2019-12" db="EMBL/GenBank/DDBJ databases">
        <authorList>
            <person name="Floudas D."/>
            <person name="Bentzer J."/>
            <person name="Ahren D."/>
            <person name="Johansson T."/>
            <person name="Persson P."/>
            <person name="Tunlid A."/>
        </authorList>
    </citation>
    <scope>NUCLEOTIDE SEQUENCE [LARGE SCALE GENOMIC DNA]</scope>
    <source>
        <strain evidence="6 7">CBS 102.39</strain>
    </source>
</reference>
<dbReference type="Gene3D" id="2.30.29.30">
    <property type="entry name" value="Pleckstrin-homology domain (PH domain)/Phosphotyrosine-binding domain (PTB)"/>
    <property type="match status" value="1"/>
</dbReference>
<organism evidence="6 7">
    <name type="scientific">Agrocybe pediades</name>
    <dbReference type="NCBI Taxonomy" id="84607"/>
    <lineage>
        <taxon>Eukaryota</taxon>
        <taxon>Fungi</taxon>
        <taxon>Dikarya</taxon>
        <taxon>Basidiomycota</taxon>
        <taxon>Agaricomycotina</taxon>
        <taxon>Agaricomycetes</taxon>
        <taxon>Agaricomycetidae</taxon>
        <taxon>Agaricales</taxon>
        <taxon>Agaricineae</taxon>
        <taxon>Strophariaceae</taxon>
        <taxon>Agrocybe</taxon>
    </lineage>
</organism>
<dbReference type="GO" id="GO:0000290">
    <property type="term" value="P:deadenylation-dependent decapping of nuclear-transcribed mRNA"/>
    <property type="evidence" value="ECO:0007669"/>
    <property type="project" value="InterPro"/>
</dbReference>
<feature type="compositionally biased region" description="Polar residues" evidence="5">
    <location>
        <begin position="473"/>
        <end position="511"/>
    </location>
</feature>
<evidence type="ECO:0000313" key="6">
    <source>
        <dbReference type="EMBL" id="KAF4616571.1"/>
    </source>
</evidence>
<evidence type="ECO:0000256" key="4">
    <source>
        <dbReference type="ARBA" id="ARBA00022664"/>
    </source>
</evidence>
<gene>
    <name evidence="6" type="ORF">D9613_008474</name>
</gene>
<dbReference type="GO" id="GO:0008047">
    <property type="term" value="F:enzyme activator activity"/>
    <property type="evidence" value="ECO:0007669"/>
    <property type="project" value="InterPro"/>
</dbReference>
<proteinExistence type="inferred from homology"/>
<feature type="compositionally biased region" description="Polar residues" evidence="5">
    <location>
        <begin position="314"/>
        <end position="323"/>
    </location>
</feature>
<dbReference type="PANTHER" id="PTHR16290:SF0">
    <property type="entry name" value="DECAPPING PROTEIN 1, ISOFORM A"/>
    <property type="match status" value="1"/>
</dbReference>
<comment type="subcellular location">
    <subcellularLocation>
        <location evidence="1">Cytoplasm</location>
    </subcellularLocation>
</comment>
<protein>
    <submittedName>
        <fullName evidence="6">Uncharacterized protein</fullName>
    </submittedName>
</protein>
<feature type="compositionally biased region" description="Polar residues" evidence="5">
    <location>
        <begin position="346"/>
        <end position="355"/>
    </location>
</feature>
<feature type="region of interest" description="Disordered" evidence="5">
    <location>
        <begin position="461"/>
        <end position="553"/>
    </location>
</feature>
<dbReference type="GO" id="GO:0003729">
    <property type="term" value="F:mRNA binding"/>
    <property type="evidence" value="ECO:0007669"/>
    <property type="project" value="TreeGrafter"/>
</dbReference>
<dbReference type="CDD" id="cd09804">
    <property type="entry name" value="Dcp1"/>
    <property type="match status" value="1"/>
</dbReference>
<dbReference type="InterPro" id="IPR011993">
    <property type="entry name" value="PH-like_dom_sf"/>
</dbReference>
<dbReference type="SUPFAM" id="SSF50729">
    <property type="entry name" value="PH domain-like"/>
    <property type="match status" value="1"/>
</dbReference>
<dbReference type="AlphaFoldDB" id="A0A8H4VMX3"/>
<keyword evidence="3" id="KW-0963">Cytoplasm</keyword>
<dbReference type="GO" id="GO:0031087">
    <property type="term" value="P:deadenylation-independent decapping of nuclear-transcribed mRNA"/>
    <property type="evidence" value="ECO:0007669"/>
    <property type="project" value="TreeGrafter"/>
</dbReference>
<dbReference type="GO" id="GO:0006397">
    <property type="term" value="P:mRNA processing"/>
    <property type="evidence" value="ECO:0007669"/>
    <property type="project" value="UniProtKB-KW"/>
</dbReference>
<feature type="compositionally biased region" description="Low complexity" evidence="5">
    <location>
        <begin position="357"/>
        <end position="372"/>
    </location>
</feature>
<feature type="compositionally biased region" description="Polar residues" evidence="5">
    <location>
        <begin position="25"/>
        <end position="38"/>
    </location>
</feature>
<keyword evidence="4" id="KW-0507">mRNA processing</keyword>
<dbReference type="Proteomes" id="UP000521872">
    <property type="component" value="Unassembled WGS sequence"/>
</dbReference>
<feature type="compositionally biased region" description="Basic and acidic residues" evidence="5">
    <location>
        <begin position="618"/>
        <end position="629"/>
    </location>
</feature>
<evidence type="ECO:0000256" key="1">
    <source>
        <dbReference type="ARBA" id="ARBA00004496"/>
    </source>
</evidence>
<feature type="region of interest" description="Disordered" evidence="5">
    <location>
        <begin position="213"/>
        <end position="274"/>
    </location>
</feature>
<sequence>MGPTRNTPSHSTTTTTSSPMNSHSYSQPSAPITTQVPVGTSLGMTPASRYKHNIKVLRRRDPSITSIFDQFSHVCVYHHDGQQWLKQGYEGTMFLFERESYPPYGLYVLNRVGAEDYIQGIYPEDEFVQSGKYLIIKSFPDFLAQRLANIPSTANGEPHDRFSDVYAIPNIDQLDSKMKGRSTVVGLWTLALPSREPMEEVMKRLHSCIKRNEPYPDKYRYEPDKPPPPHRLQAVPRQAAGYASDVSDSQRRSQSDYETDQGNQSDAPSAASGGMSEVEMLFKKFITPSTANQQPQTTQPTSINLNSLFASVATDPSTASRGTENPAPPPSATSSTGISLLDSIFASASSPQPQKRPTIVSPQPTISTSPPQVLNQDVLSHLLGLPSRAPSAASTFSTSASLISHPSSREGDNEDDGESDSPGGLTDPSDSHPPGKNLARMASSELLSSLGLGVPRLVSQGKINGDVTPRGPLNQSLQGRSQIPPSIESTSSIGTVRGGPQQQATLPPSTSEESRKPRANRTLVPFEPDSELWPYSRGPVDESSPTDGGEDGEIVELDFGETSVLSDPAAFDKVIKTRKSAISLKGSVNGQSHTSGSANGAGRGTANGSGKKNKKSRKEQQKDEIEKSWDFPLPSPAAVHDALTSQDLMYGPPASPSPCSSPVSNGHQTCGAQVPSVPEMKTPTMNANAVLGQVNGYHGPVNTASLSQKGKGKAVVNGRTKTNGFVNGLDAETATDSMLAALGKQPGSMNRLERNEFAKELLTLIQTDKAFVDTLWNEYLARSA</sequence>
<feature type="compositionally biased region" description="Basic and acidic residues" evidence="5">
    <location>
        <begin position="213"/>
        <end position="227"/>
    </location>
</feature>
<evidence type="ECO:0000313" key="7">
    <source>
        <dbReference type="Proteomes" id="UP000521872"/>
    </source>
</evidence>
<feature type="region of interest" description="Disordered" evidence="5">
    <location>
        <begin position="586"/>
        <end position="672"/>
    </location>
</feature>
<comment type="caution">
    <text evidence="6">The sequence shown here is derived from an EMBL/GenBank/DDBJ whole genome shotgun (WGS) entry which is preliminary data.</text>
</comment>
<feature type="region of interest" description="Disordered" evidence="5">
    <location>
        <begin position="396"/>
        <end position="438"/>
    </location>
</feature>